<name>A0ABQ9X0J4_9EUKA</name>
<comment type="caution">
    <text evidence="2">The sequence shown here is derived from an EMBL/GenBank/DDBJ whole genome shotgun (WGS) entry which is preliminary data.</text>
</comment>
<feature type="compositionally biased region" description="Acidic residues" evidence="1">
    <location>
        <begin position="66"/>
        <end position="80"/>
    </location>
</feature>
<feature type="compositionally biased region" description="Acidic residues" evidence="1">
    <location>
        <begin position="108"/>
        <end position="129"/>
    </location>
</feature>
<feature type="compositionally biased region" description="Acidic residues" evidence="1">
    <location>
        <begin position="1"/>
        <end position="21"/>
    </location>
</feature>
<organism evidence="2 3">
    <name type="scientific">Blattamonas nauphoetae</name>
    <dbReference type="NCBI Taxonomy" id="2049346"/>
    <lineage>
        <taxon>Eukaryota</taxon>
        <taxon>Metamonada</taxon>
        <taxon>Preaxostyla</taxon>
        <taxon>Oxymonadida</taxon>
        <taxon>Blattamonas</taxon>
    </lineage>
</organism>
<protein>
    <submittedName>
        <fullName evidence="2">Uncharacterized protein</fullName>
    </submittedName>
</protein>
<feature type="compositionally biased region" description="Acidic residues" evidence="1">
    <location>
        <begin position="32"/>
        <end position="43"/>
    </location>
</feature>
<feature type="region of interest" description="Disordered" evidence="1">
    <location>
        <begin position="1"/>
        <end position="187"/>
    </location>
</feature>
<evidence type="ECO:0000313" key="2">
    <source>
        <dbReference type="EMBL" id="KAK2944472.1"/>
    </source>
</evidence>
<feature type="compositionally biased region" description="Basic and acidic residues" evidence="1">
    <location>
        <begin position="44"/>
        <end position="65"/>
    </location>
</feature>
<proteinExistence type="predicted"/>
<dbReference type="Proteomes" id="UP001281761">
    <property type="component" value="Unassembled WGS sequence"/>
</dbReference>
<feature type="compositionally biased region" description="Basic and acidic residues" evidence="1">
    <location>
        <begin position="92"/>
        <end position="107"/>
    </location>
</feature>
<evidence type="ECO:0000256" key="1">
    <source>
        <dbReference type="SAM" id="MobiDB-lite"/>
    </source>
</evidence>
<evidence type="ECO:0000313" key="3">
    <source>
        <dbReference type="Proteomes" id="UP001281761"/>
    </source>
</evidence>
<dbReference type="EMBL" id="JARBJD010000297">
    <property type="protein sequence ID" value="KAK2944472.1"/>
    <property type="molecule type" value="Genomic_DNA"/>
</dbReference>
<feature type="compositionally biased region" description="Basic and acidic residues" evidence="1">
    <location>
        <begin position="22"/>
        <end position="31"/>
    </location>
</feature>
<accession>A0ABQ9X0J4</accession>
<sequence length="187" mass="21090">MDEPSLPENEDDADGTIEADEHEDKAEGKETLEDEEGSDECDDVKDGGIRGGKTDTDEGQRHFEECSDIEADVESNDDQNDNVQSPDPAHQNIREKDDEMEGKKQISDNEDEKYDLEVDGTVDVEAGEEDQIRTPPLPPSTQNDKHKTSGELQVQEDDKKKEIVDSEDDNEENELIIRDTTSNHFKR</sequence>
<gene>
    <name evidence="2" type="ORF">BLNAU_20620</name>
</gene>
<reference evidence="2 3" key="1">
    <citation type="journal article" date="2022" name="bioRxiv">
        <title>Genomics of Preaxostyla Flagellates Illuminates Evolutionary Transitions and the Path Towards Mitochondrial Loss.</title>
        <authorList>
            <person name="Novak L.V.F."/>
            <person name="Treitli S.C."/>
            <person name="Pyrih J."/>
            <person name="Halakuc P."/>
            <person name="Pipaliya S.V."/>
            <person name="Vacek V."/>
            <person name="Brzon O."/>
            <person name="Soukal P."/>
            <person name="Eme L."/>
            <person name="Dacks J.B."/>
            <person name="Karnkowska A."/>
            <person name="Elias M."/>
            <person name="Hampl V."/>
        </authorList>
    </citation>
    <scope>NUCLEOTIDE SEQUENCE [LARGE SCALE GENOMIC DNA]</scope>
    <source>
        <strain evidence="2">NAU3</strain>
        <tissue evidence="2">Gut</tissue>
    </source>
</reference>
<keyword evidence="3" id="KW-1185">Reference proteome</keyword>
<feature type="compositionally biased region" description="Acidic residues" evidence="1">
    <location>
        <begin position="165"/>
        <end position="174"/>
    </location>
</feature>